<organism evidence="5">
    <name type="scientific">uncultured Pseudonocardia sp</name>
    <dbReference type="NCBI Taxonomy" id="211455"/>
    <lineage>
        <taxon>Bacteria</taxon>
        <taxon>Bacillati</taxon>
        <taxon>Actinomycetota</taxon>
        <taxon>Actinomycetes</taxon>
        <taxon>Pseudonocardiales</taxon>
        <taxon>Pseudonocardiaceae</taxon>
        <taxon>Pseudonocardia</taxon>
        <taxon>environmental samples</taxon>
    </lineage>
</organism>
<comment type="similarity">
    <text evidence="1">Belongs to the LytR/CpsA/Psr (LCP) family.</text>
</comment>
<protein>
    <submittedName>
        <fullName evidence="5">Cell envelope-related function transcriptional attenuator, LytR/CpsA family</fullName>
    </submittedName>
</protein>
<dbReference type="InterPro" id="IPR050922">
    <property type="entry name" value="LytR/CpsA/Psr_CW_biosynth"/>
</dbReference>
<evidence type="ECO:0000256" key="3">
    <source>
        <dbReference type="SAM" id="Phobius"/>
    </source>
</evidence>
<accession>A0A6J4PD04</accession>
<evidence type="ECO:0000259" key="4">
    <source>
        <dbReference type="Pfam" id="PF03816"/>
    </source>
</evidence>
<dbReference type="EMBL" id="CADCUS010000281">
    <property type="protein sequence ID" value="CAA9409268.1"/>
    <property type="molecule type" value="Genomic_DNA"/>
</dbReference>
<gene>
    <name evidence="5" type="ORF">AVDCRST_MAG66-1947</name>
</gene>
<evidence type="ECO:0000256" key="2">
    <source>
        <dbReference type="SAM" id="MobiDB-lite"/>
    </source>
</evidence>
<dbReference type="AlphaFoldDB" id="A0A6J4PD04"/>
<sequence length="565" mass="58852">MSRQRDPQVVPAGAPALPPRLDPRAGRPPRPRTTRGGDELRRPAAAGEACRGPRDAATSHDRTTRDHQARGFGETLGLTVLNTILPGTAFLAAGYKRTGALLLAAFVALVAMAAYLATAGQELAVRMAVSPRGLLLIIAAVVGLAIMWSLTVIAGYRVLAPDSTTGGQHVLGSVLVTLLALGVAAPAFEAAHLASVQRNLITGLFGDDVASATVPEAKADPWADKERVNVLLLGGDGGDGRSGVRTDTVIVASIDTRSGATTTFSLPRNLEELPFPETSPLHDIYPDGFDAGSESESLLNAVYRNGPAAHPDILGPTDNPGADFLKLGVGEALGLTIDYYVLVNLDGFSQLIDALGGITVNVNYFVPVGGDPGTGSLPDDYIAPGPNQHMDGTRALHYARGRFGLSDYQRMDRQRCMINAIVGAADPMTMLSRYQQIAATTQDIVSTDIPQAVVGDFADLALKVKDAGMQSVVFDDSVIRPAYPDFDLIRSTVQDALASTPSPTPTPVEPAPGGATPGTGGTPAPVPTEPAPASESPVANAADACAYDPEAAREALDEGEPPTRR</sequence>
<name>A0A6J4PD04_9PSEU</name>
<feature type="transmembrane region" description="Helical" evidence="3">
    <location>
        <begin position="170"/>
        <end position="188"/>
    </location>
</feature>
<feature type="compositionally biased region" description="Basic and acidic residues" evidence="2">
    <location>
        <begin position="550"/>
        <end position="565"/>
    </location>
</feature>
<evidence type="ECO:0000256" key="1">
    <source>
        <dbReference type="ARBA" id="ARBA00006068"/>
    </source>
</evidence>
<keyword evidence="3" id="KW-0812">Transmembrane</keyword>
<dbReference type="PANTHER" id="PTHR33392">
    <property type="entry name" value="POLYISOPRENYL-TEICHOIC ACID--PEPTIDOGLYCAN TEICHOIC ACID TRANSFERASE TAGU"/>
    <property type="match status" value="1"/>
</dbReference>
<feature type="transmembrane region" description="Helical" evidence="3">
    <location>
        <begin position="101"/>
        <end position="121"/>
    </location>
</feature>
<dbReference type="NCBIfam" id="TIGR00350">
    <property type="entry name" value="lytR_cpsA_psr"/>
    <property type="match status" value="1"/>
</dbReference>
<dbReference type="InterPro" id="IPR004474">
    <property type="entry name" value="LytR_CpsA_psr"/>
</dbReference>
<feature type="region of interest" description="Disordered" evidence="2">
    <location>
        <begin position="496"/>
        <end position="565"/>
    </location>
</feature>
<dbReference type="Pfam" id="PF03816">
    <property type="entry name" value="LytR_cpsA_psr"/>
    <property type="match status" value="1"/>
</dbReference>
<keyword evidence="3" id="KW-1133">Transmembrane helix</keyword>
<dbReference type="Gene3D" id="3.40.630.190">
    <property type="entry name" value="LCP protein"/>
    <property type="match status" value="1"/>
</dbReference>
<keyword evidence="3" id="KW-0472">Membrane</keyword>
<feature type="transmembrane region" description="Helical" evidence="3">
    <location>
        <begin position="133"/>
        <end position="158"/>
    </location>
</feature>
<evidence type="ECO:0000313" key="5">
    <source>
        <dbReference type="EMBL" id="CAA9409268.1"/>
    </source>
</evidence>
<feature type="compositionally biased region" description="Low complexity" evidence="2">
    <location>
        <begin position="531"/>
        <end position="549"/>
    </location>
</feature>
<feature type="domain" description="Cell envelope-related transcriptional attenuator" evidence="4">
    <location>
        <begin position="245"/>
        <end position="423"/>
    </location>
</feature>
<feature type="region of interest" description="Disordered" evidence="2">
    <location>
        <begin position="1"/>
        <end position="69"/>
    </location>
</feature>
<proteinExistence type="inferred from homology"/>
<dbReference type="PANTHER" id="PTHR33392:SF6">
    <property type="entry name" value="POLYISOPRENYL-TEICHOIC ACID--PEPTIDOGLYCAN TEICHOIC ACID TRANSFERASE TAGU"/>
    <property type="match status" value="1"/>
</dbReference>
<reference evidence="5" key="1">
    <citation type="submission" date="2020-02" db="EMBL/GenBank/DDBJ databases">
        <authorList>
            <person name="Meier V. D."/>
        </authorList>
    </citation>
    <scope>NUCLEOTIDE SEQUENCE</scope>
    <source>
        <strain evidence="5">AVDCRST_MAG66</strain>
    </source>
</reference>
<feature type="compositionally biased region" description="Basic and acidic residues" evidence="2">
    <location>
        <begin position="51"/>
        <end position="69"/>
    </location>
</feature>